<dbReference type="InterPro" id="IPR050250">
    <property type="entry name" value="Macrolide_Exporter_MacB"/>
</dbReference>
<comment type="caution">
    <text evidence="9">The sequence shown here is derived from an EMBL/GenBank/DDBJ whole genome shotgun (WGS) entry which is preliminary data.</text>
</comment>
<evidence type="ECO:0000256" key="3">
    <source>
        <dbReference type="ARBA" id="ARBA00022692"/>
    </source>
</evidence>
<dbReference type="GO" id="GO:0022857">
    <property type="term" value="F:transmembrane transporter activity"/>
    <property type="evidence" value="ECO:0007669"/>
    <property type="project" value="TreeGrafter"/>
</dbReference>
<feature type="transmembrane region" description="Helical" evidence="6">
    <location>
        <begin position="732"/>
        <end position="755"/>
    </location>
</feature>
<feature type="transmembrane region" description="Helical" evidence="6">
    <location>
        <begin position="21"/>
        <end position="41"/>
    </location>
</feature>
<accession>A0A149THR3</accession>
<comment type="subcellular location">
    <subcellularLocation>
        <location evidence="1">Cell membrane</location>
        <topology evidence="1">Multi-pass membrane protein</topology>
    </subcellularLocation>
</comment>
<evidence type="ECO:0000256" key="1">
    <source>
        <dbReference type="ARBA" id="ARBA00004651"/>
    </source>
</evidence>
<dbReference type="Proteomes" id="UP000075636">
    <property type="component" value="Unassembled WGS sequence"/>
</dbReference>
<dbReference type="PANTHER" id="PTHR30572:SF18">
    <property type="entry name" value="ABC-TYPE MACROLIDE FAMILY EXPORT SYSTEM PERMEASE COMPONENT 2"/>
    <property type="match status" value="1"/>
</dbReference>
<sequence length="811" mass="87912">MLSHIALVFWRGILQRRLFTTLNVLGMALGMATFLTLALIVRYEFTFDRWIPDAEHIYRLDAFSDKEVPVSSIRLIDALRAEHPDWNATAILRGFSGATVRINDNAWDVFIARTDAHLFDVFTLPLAEGDPRTALVPEGVVLTRTQARRFFGRDHDVLGKTLDITQKGRTERLHVTGVLKDLPPNTTPQFDLLVPTSASEMQAGSSWEMSAAETWVRVAPAVASQLPDLLGGIVQRHAAGLLSDDAKAFKIRARPLTTLHFFDATLGWGGTDKRLPIILGVVGLLALGAGLVNFVTLSTALAATRAREVAMRKVLGATVLTLGLSFTAEAIGLALIAAVIALVLTELTLPWISTLSGWPVGLDFGFALPLLLASAIIGGACAGAYPSWMLSRFRPAAVLASARMPGSGRLGSRLREGLTVVQFAFAVTLTICTLVISRQTHLLQTMDRGFHQSGLLMSYLPNEQAERLRQQRLTDLVRGLPGVTGVTISDDAPGGGTAGMTFDTTRPGRSTPPPLLAVIAMQPSTLPVWGAHLLAGRLFDTSHDYDSRAMPVAPFDSFLAGQTWTFGAHNVVLNESAIRALGFADAASAIGTPITLHNKDVQTIIGVVADMRFKNSRASVTPALYYAVSGPIGYGVLSVRFDHTPENAVRTAIATVWKQVYPESALNLRSVGDIIDDDTRPEQQRGTLMIVASFVTLSISCIGLYGIAVFNVRRRLFEIGVRKVLGATAQQVTRLLVLQFLRPVLIANLIAWPVAWWVMRGWLSGFDRRISLSPLYFALTALIVLTLATLTTLLQIRRGARSAPAIALSSQ</sequence>
<dbReference type="PANTHER" id="PTHR30572">
    <property type="entry name" value="MEMBRANE COMPONENT OF TRANSPORTER-RELATED"/>
    <property type="match status" value="1"/>
</dbReference>
<dbReference type="EMBL" id="LHZR01000109">
    <property type="protein sequence ID" value="KXV47460.1"/>
    <property type="molecule type" value="Genomic_DNA"/>
</dbReference>
<evidence type="ECO:0000313" key="10">
    <source>
        <dbReference type="Proteomes" id="UP000075636"/>
    </source>
</evidence>
<feature type="transmembrane region" description="Helical" evidence="6">
    <location>
        <begin position="688"/>
        <end position="712"/>
    </location>
</feature>
<evidence type="ECO:0000259" key="7">
    <source>
        <dbReference type="Pfam" id="PF02687"/>
    </source>
</evidence>
<feature type="domain" description="ABC3 transporter permease C-terminal" evidence="7">
    <location>
        <begin position="690"/>
        <end position="802"/>
    </location>
</feature>
<keyword evidence="2" id="KW-1003">Cell membrane</keyword>
<keyword evidence="3 6" id="KW-0812">Transmembrane</keyword>
<keyword evidence="5 6" id="KW-0472">Membrane</keyword>
<dbReference type="GO" id="GO:0005886">
    <property type="term" value="C:plasma membrane"/>
    <property type="evidence" value="ECO:0007669"/>
    <property type="project" value="UniProtKB-SubCell"/>
</dbReference>
<feature type="transmembrane region" description="Helical" evidence="6">
    <location>
        <begin position="364"/>
        <end position="385"/>
    </location>
</feature>
<dbReference type="STRING" id="318683.A0U94_09995"/>
<evidence type="ECO:0000256" key="2">
    <source>
        <dbReference type="ARBA" id="ARBA00022475"/>
    </source>
</evidence>
<feature type="transmembrane region" description="Helical" evidence="6">
    <location>
        <begin position="417"/>
        <end position="436"/>
    </location>
</feature>
<dbReference type="Pfam" id="PF02687">
    <property type="entry name" value="FtsX"/>
    <property type="match status" value="2"/>
</dbReference>
<dbReference type="RefSeq" id="WP_062108647.1">
    <property type="nucleotide sequence ID" value="NZ_LHZR01000109.1"/>
</dbReference>
<dbReference type="Pfam" id="PF12704">
    <property type="entry name" value="MacB_PCD"/>
    <property type="match status" value="1"/>
</dbReference>
<reference evidence="9 10" key="1">
    <citation type="submission" date="2015-06" db="EMBL/GenBank/DDBJ databases">
        <title>Improved classification and identification of acetic acid bacteria using matrix-assisted laser desorption/ionization time-of-flight mass spectrometry; Gluconobacter nephelii and Gluconobacter uchimurae are later heterotypic synonyms of Gluconobacter japonicus and Gluconobacter oxydans, respectively.</title>
        <authorList>
            <person name="Li L."/>
            <person name="Cleenwerck I."/>
            <person name="De Vuyst L."/>
            <person name="Vandamme P."/>
        </authorList>
    </citation>
    <scope>NUCLEOTIDE SEQUENCE [LARGE SCALE GENOMIC DNA]</scope>
    <source>
        <strain evidence="9 10">LMG 1768</strain>
    </source>
</reference>
<evidence type="ECO:0000256" key="4">
    <source>
        <dbReference type="ARBA" id="ARBA00022989"/>
    </source>
</evidence>
<feature type="domain" description="MacB-like periplasmic core" evidence="8">
    <location>
        <begin position="20"/>
        <end position="223"/>
    </location>
</feature>
<feature type="transmembrane region" description="Helical" evidence="6">
    <location>
        <begin position="314"/>
        <end position="344"/>
    </location>
</feature>
<dbReference type="OrthoDB" id="9770036at2"/>
<keyword evidence="4 6" id="KW-1133">Transmembrane helix</keyword>
<feature type="transmembrane region" description="Helical" evidence="6">
    <location>
        <begin position="277"/>
        <end position="302"/>
    </location>
</feature>
<evidence type="ECO:0000313" key="9">
    <source>
        <dbReference type="EMBL" id="KXV47460.1"/>
    </source>
</evidence>
<proteinExistence type="predicted"/>
<evidence type="ECO:0000259" key="8">
    <source>
        <dbReference type="Pfam" id="PF12704"/>
    </source>
</evidence>
<gene>
    <name evidence="9" type="ORF">AD945_10500</name>
</gene>
<dbReference type="PATRIC" id="fig|318683.6.peg.1396"/>
<feature type="transmembrane region" description="Helical" evidence="6">
    <location>
        <begin position="775"/>
        <end position="794"/>
    </location>
</feature>
<protein>
    <submittedName>
        <fullName evidence="9">Transmembrane transport protein</fullName>
    </submittedName>
</protein>
<dbReference type="InterPro" id="IPR025857">
    <property type="entry name" value="MacB_PCD"/>
</dbReference>
<dbReference type="InterPro" id="IPR003838">
    <property type="entry name" value="ABC3_permease_C"/>
</dbReference>
<evidence type="ECO:0000256" key="6">
    <source>
        <dbReference type="SAM" id="Phobius"/>
    </source>
</evidence>
<name>A0A149THR3_9PROT</name>
<evidence type="ECO:0000256" key="5">
    <source>
        <dbReference type="ARBA" id="ARBA00023136"/>
    </source>
</evidence>
<dbReference type="AlphaFoldDB" id="A0A149THR3"/>
<organism evidence="9 10">
    <name type="scientific">Gluconobacter albidus</name>
    <dbReference type="NCBI Taxonomy" id="318683"/>
    <lineage>
        <taxon>Bacteria</taxon>
        <taxon>Pseudomonadati</taxon>
        <taxon>Pseudomonadota</taxon>
        <taxon>Alphaproteobacteria</taxon>
        <taxon>Acetobacterales</taxon>
        <taxon>Acetobacteraceae</taxon>
        <taxon>Gluconobacter</taxon>
    </lineage>
</organism>
<feature type="domain" description="ABC3 transporter permease C-terminal" evidence="7">
    <location>
        <begin position="281"/>
        <end position="392"/>
    </location>
</feature>